<accession>A0A150WCN8</accession>
<dbReference type="EMBL" id="LUKF01000019">
    <property type="protein sequence ID" value="KYG60834.1"/>
    <property type="molecule type" value="Genomic_DNA"/>
</dbReference>
<dbReference type="PANTHER" id="PTHR33204">
    <property type="entry name" value="TRANSCRIPTIONAL REGULATOR, MARR FAMILY"/>
    <property type="match status" value="1"/>
</dbReference>
<evidence type="ECO:0000313" key="7">
    <source>
        <dbReference type="Proteomes" id="UP000075391"/>
    </source>
</evidence>
<feature type="domain" description="HTH hxlR-type" evidence="4">
    <location>
        <begin position="6"/>
        <end position="104"/>
    </location>
</feature>
<sequence>MFDETCIFSVAARFLGDKWTMIVLVALLERTKRYNELQKQIPTISPKMLAQTLKSLEEWGFISREVYPEIPPRVEYSLTPFGRSLMPTLSVLFDWAIENESKLRKIK</sequence>
<dbReference type="Proteomes" id="UP000075799">
    <property type="component" value="Unassembled WGS sequence"/>
</dbReference>
<dbReference type="InterPro" id="IPR036388">
    <property type="entry name" value="WH-like_DNA-bd_sf"/>
</dbReference>
<name>A0A150WCN8_BDEBC</name>
<dbReference type="InterPro" id="IPR002577">
    <property type="entry name" value="HTH_HxlR"/>
</dbReference>
<keyword evidence="3" id="KW-0804">Transcription</keyword>
<dbReference type="EMBL" id="LUKD01000001">
    <property type="protein sequence ID" value="KYG69726.1"/>
    <property type="molecule type" value="Genomic_DNA"/>
</dbReference>
<dbReference type="PROSITE" id="PS51118">
    <property type="entry name" value="HTH_HXLR"/>
    <property type="match status" value="1"/>
</dbReference>
<gene>
    <name evidence="5" type="ORF">AZI85_11565</name>
    <name evidence="6" type="ORF">AZI87_08105</name>
</gene>
<evidence type="ECO:0000313" key="6">
    <source>
        <dbReference type="EMBL" id="KYG69726.1"/>
    </source>
</evidence>
<evidence type="ECO:0000313" key="5">
    <source>
        <dbReference type="EMBL" id="KYG60834.1"/>
    </source>
</evidence>
<dbReference type="SUPFAM" id="SSF46785">
    <property type="entry name" value="Winged helix' DNA-binding domain"/>
    <property type="match status" value="1"/>
</dbReference>
<proteinExistence type="predicted"/>
<evidence type="ECO:0000313" key="8">
    <source>
        <dbReference type="Proteomes" id="UP000075799"/>
    </source>
</evidence>
<dbReference type="Pfam" id="PF01638">
    <property type="entry name" value="HxlR"/>
    <property type="match status" value="1"/>
</dbReference>
<evidence type="ECO:0000256" key="2">
    <source>
        <dbReference type="ARBA" id="ARBA00023125"/>
    </source>
</evidence>
<keyword evidence="2" id="KW-0238">DNA-binding</keyword>
<dbReference type="GO" id="GO:0003677">
    <property type="term" value="F:DNA binding"/>
    <property type="evidence" value="ECO:0007669"/>
    <property type="project" value="UniProtKB-KW"/>
</dbReference>
<evidence type="ECO:0000256" key="3">
    <source>
        <dbReference type="ARBA" id="ARBA00023163"/>
    </source>
</evidence>
<comment type="caution">
    <text evidence="5">The sequence shown here is derived from an EMBL/GenBank/DDBJ whole genome shotgun (WGS) entry which is preliminary data.</text>
</comment>
<dbReference type="Proteomes" id="UP000075391">
    <property type="component" value="Unassembled WGS sequence"/>
</dbReference>
<evidence type="ECO:0000256" key="1">
    <source>
        <dbReference type="ARBA" id="ARBA00023015"/>
    </source>
</evidence>
<keyword evidence="1" id="KW-0805">Transcription regulation</keyword>
<organism evidence="5 7">
    <name type="scientific">Bdellovibrio bacteriovorus</name>
    <dbReference type="NCBI Taxonomy" id="959"/>
    <lineage>
        <taxon>Bacteria</taxon>
        <taxon>Pseudomonadati</taxon>
        <taxon>Bdellovibrionota</taxon>
        <taxon>Bdellovibrionia</taxon>
        <taxon>Bdellovibrionales</taxon>
        <taxon>Pseudobdellovibrionaceae</taxon>
        <taxon>Bdellovibrio</taxon>
    </lineage>
</organism>
<protein>
    <recommendedName>
        <fullName evidence="4">HTH hxlR-type domain-containing protein</fullName>
    </recommendedName>
</protein>
<dbReference type="InterPro" id="IPR036390">
    <property type="entry name" value="WH_DNA-bd_sf"/>
</dbReference>
<reference evidence="7 8" key="1">
    <citation type="submission" date="2016-03" db="EMBL/GenBank/DDBJ databases">
        <authorList>
            <person name="Ploux O."/>
        </authorList>
    </citation>
    <scope>NUCLEOTIDE SEQUENCE [LARGE SCALE GENOMIC DNA]</scope>
    <source>
        <strain evidence="5 7">BER2</strain>
        <strain evidence="6 8">EC13</strain>
    </source>
</reference>
<dbReference type="AlphaFoldDB" id="A0A150WCN8"/>
<dbReference type="Gene3D" id="1.10.10.10">
    <property type="entry name" value="Winged helix-like DNA-binding domain superfamily/Winged helix DNA-binding domain"/>
    <property type="match status" value="1"/>
</dbReference>
<evidence type="ECO:0000259" key="4">
    <source>
        <dbReference type="PROSITE" id="PS51118"/>
    </source>
</evidence>